<dbReference type="Pfam" id="PF07238">
    <property type="entry name" value="PilZ"/>
    <property type="match status" value="1"/>
</dbReference>
<keyword evidence="4" id="KW-1185">Reference proteome</keyword>
<dbReference type="SUPFAM" id="SSF141371">
    <property type="entry name" value="PilZ domain-like"/>
    <property type="match status" value="1"/>
</dbReference>
<feature type="region of interest" description="Disordered" evidence="1">
    <location>
        <begin position="1"/>
        <end position="24"/>
    </location>
</feature>
<gene>
    <name evidence="3" type="ORF">SD70_28170</name>
</gene>
<dbReference type="EMBL" id="JXAK01000073">
    <property type="protein sequence ID" value="KIL38156.1"/>
    <property type="molecule type" value="Genomic_DNA"/>
</dbReference>
<reference evidence="3 4" key="1">
    <citation type="submission" date="2014-12" db="EMBL/GenBank/DDBJ databases">
        <title>Draft genome sequence of Paenibacillus kamchatkensis strain B-2647.</title>
        <authorList>
            <person name="Karlyshev A.V."/>
            <person name="Kudryashova E.B."/>
        </authorList>
    </citation>
    <scope>NUCLEOTIDE SEQUENCE [LARGE SCALE GENOMIC DNA]</scope>
    <source>
        <strain evidence="3 4">VKM B-2647</strain>
    </source>
</reference>
<dbReference type="Gene3D" id="2.40.10.220">
    <property type="entry name" value="predicted glycosyltransferase like domains"/>
    <property type="match status" value="1"/>
</dbReference>
<organism evidence="3 4">
    <name type="scientific">Gordoniibacillus kamchatkensis</name>
    <dbReference type="NCBI Taxonomy" id="1590651"/>
    <lineage>
        <taxon>Bacteria</taxon>
        <taxon>Bacillati</taxon>
        <taxon>Bacillota</taxon>
        <taxon>Bacilli</taxon>
        <taxon>Bacillales</taxon>
        <taxon>Paenibacillaceae</taxon>
        <taxon>Gordoniibacillus</taxon>
    </lineage>
</organism>
<comment type="caution">
    <text evidence="3">The sequence shown here is derived from an EMBL/GenBank/DDBJ whole genome shotgun (WGS) entry which is preliminary data.</text>
</comment>
<name>A0ABR5AAR9_9BACL</name>
<proteinExistence type="predicted"/>
<dbReference type="RefSeq" id="WP_041051764.1">
    <property type="nucleotide sequence ID" value="NZ_JXAK01000073.1"/>
</dbReference>
<feature type="compositionally biased region" description="Polar residues" evidence="1">
    <location>
        <begin position="1"/>
        <end position="22"/>
    </location>
</feature>
<sequence>MSAMLSASSNNGSKKQPATKSNPFGIKMHSKTVVMKKDYVTTGVLAYVEGDIIEVETYDLKSFELGDQVKVTIYSSGGIHVFESHVVAKDRDSLIILNPPQNDNKFAERREHPRLQVFEEGKAYAIIDATKRREQLEEPLHLTVNNVSISGIGFTLLDNIELTSLMQLELEVNIGSAMNVTAEIVRREKAEFGYFYGAQFVDLAADKLTSLRAYILMHQVESHYRKKEEEKYNEAHGNNG</sequence>
<evidence type="ECO:0000313" key="4">
    <source>
        <dbReference type="Proteomes" id="UP000031967"/>
    </source>
</evidence>
<evidence type="ECO:0000256" key="1">
    <source>
        <dbReference type="SAM" id="MobiDB-lite"/>
    </source>
</evidence>
<dbReference type="InterPro" id="IPR009875">
    <property type="entry name" value="PilZ_domain"/>
</dbReference>
<feature type="domain" description="PilZ" evidence="2">
    <location>
        <begin position="108"/>
        <end position="215"/>
    </location>
</feature>
<evidence type="ECO:0000259" key="2">
    <source>
        <dbReference type="Pfam" id="PF07238"/>
    </source>
</evidence>
<evidence type="ECO:0000313" key="3">
    <source>
        <dbReference type="EMBL" id="KIL38156.1"/>
    </source>
</evidence>
<protein>
    <recommendedName>
        <fullName evidence="2">PilZ domain-containing protein</fullName>
    </recommendedName>
</protein>
<accession>A0ABR5AAR9</accession>
<dbReference type="Proteomes" id="UP000031967">
    <property type="component" value="Unassembled WGS sequence"/>
</dbReference>